<dbReference type="Gene3D" id="1.10.520.20">
    <property type="entry name" value="N-terminal domain of the delta subunit of the F1F0-ATP synthase"/>
    <property type="match status" value="1"/>
</dbReference>
<evidence type="ECO:0000256" key="9">
    <source>
        <dbReference type="ARBA" id="ARBA00023310"/>
    </source>
</evidence>
<keyword evidence="3 10" id="KW-1003">Cell membrane</keyword>
<dbReference type="InterPro" id="IPR026015">
    <property type="entry name" value="ATP_synth_OSCP/delta_N_sf"/>
</dbReference>
<dbReference type="PANTHER" id="PTHR11910">
    <property type="entry name" value="ATP SYNTHASE DELTA CHAIN"/>
    <property type="match status" value="1"/>
</dbReference>
<dbReference type="EMBL" id="CP020660">
    <property type="protein sequence ID" value="ATF09514.1"/>
    <property type="molecule type" value="Genomic_DNA"/>
</dbReference>
<dbReference type="NCBIfam" id="NF004402">
    <property type="entry name" value="PRK05758.2-2"/>
    <property type="match status" value="1"/>
</dbReference>
<organism evidence="11 12">
    <name type="scientific">Candidatus Enterovibrio altilux</name>
    <dbReference type="NCBI Taxonomy" id="1927128"/>
    <lineage>
        <taxon>Bacteria</taxon>
        <taxon>Pseudomonadati</taxon>
        <taxon>Pseudomonadota</taxon>
        <taxon>Gammaproteobacteria</taxon>
        <taxon>Vibrionales</taxon>
        <taxon>Vibrionaceae</taxon>
        <taxon>Enterovibrio</taxon>
    </lineage>
</organism>
<evidence type="ECO:0000256" key="5">
    <source>
        <dbReference type="ARBA" id="ARBA00022781"/>
    </source>
</evidence>
<keyword evidence="2 10" id="KW-0813">Transport</keyword>
<dbReference type="NCBIfam" id="TIGR01145">
    <property type="entry name" value="ATP_synt_delta"/>
    <property type="match status" value="1"/>
</dbReference>
<sequence length="177" mass="19886">MSELTTIARPYAKAVFDLAVYKGELDKWSEMLAFAAAVASNETIIHYISSMHSAKKDAEIFIFVCGEQLNESGQNLIKVMAINGRLNALPNVYTQFKTLRYEHDNQMDVDVLSAIALDQTQLDIIINKLEIRLERQVQLHCSIDETLIAGVIIRAENLVIDNSVSGYIRRLNNALQS</sequence>
<dbReference type="GO" id="GO:0045259">
    <property type="term" value="C:proton-transporting ATP synthase complex"/>
    <property type="evidence" value="ECO:0007669"/>
    <property type="project" value="UniProtKB-KW"/>
</dbReference>
<comment type="function">
    <text evidence="10">F(1)F(0) ATP synthase produces ATP from ADP in the presence of a proton or sodium gradient. F-type ATPases consist of two structural domains, F(1) containing the extramembraneous catalytic core and F(0) containing the membrane proton channel, linked together by a central stalk and a peripheral stalk. During catalysis, ATP synthesis in the catalytic domain of F(1) is coupled via a rotary mechanism of the central stalk subunits to proton translocation.</text>
</comment>
<gene>
    <name evidence="10" type="primary">atpH</name>
    <name evidence="11" type="ORF">BTN50_1010</name>
</gene>
<evidence type="ECO:0000256" key="2">
    <source>
        <dbReference type="ARBA" id="ARBA00022448"/>
    </source>
</evidence>
<keyword evidence="12" id="KW-1185">Reference proteome</keyword>
<accession>A0A291B943</accession>
<reference evidence="12" key="1">
    <citation type="submission" date="2017-04" db="EMBL/GenBank/DDBJ databases">
        <title>Genome evolution of the luminous symbionts of deep sea anglerfish.</title>
        <authorList>
            <person name="Hendry T.A."/>
        </authorList>
    </citation>
    <scope>NUCLEOTIDE SEQUENCE [LARGE SCALE GENOMIC DNA]</scope>
</reference>
<keyword evidence="8 10" id="KW-0139">CF(1)</keyword>
<dbReference type="RefSeq" id="WP_096619159.1">
    <property type="nucleotide sequence ID" value="NZ_CP020660.1"/>
</dbReference>
<dbReference type="PRINTS" id="PR00125">
    <property type="entry name" value="ATPASEDELTA"/>
</dbReference>
<evidence type="ECO:0000313" key="12">
    <source>
        <dbReference type="Proteomes" id="UP000218160"/>
    </source>
</evidence>
<evidence type="ECO:0000256" key="10">
    <source>
        <dbReference type="HAMAP-Rule" id="MF_01416"/>
    </source>
</evidence>
<dbReference type="KEGG" id="elux:BTN50_1010"/>
<dbReference type="InterPro" id="IPR000711">
    <property type="entry name" value="ATPase_OSCP/dsu"/>
</dbReference>
<evidence type="ECO:0000256" key="8">
    <source>
        <dbReference type="ARBA" id="ARBA00023196"/>
    </source>
</evidence>
<dbReference type="GO" id="GO:0016787">
    <property type="term" value="F:hydrolase activity"/>
    <property type="evidence" value="ECO:0007669"/>
    <property type="project" value="UniProtKB-KW"/>
</dbReference>
<dbReference type="GO" id="GO:0005886">
    <property type="term" value="C:plasma membrane"/>
    <property type="evidence" value="ECO:0007669"/>
    <property type="project" value="UniProtKB-SubCell"/>
</dbReference>
<evidence type="ECO:0000256" key="4">
    <source>
        <dbReference type="ARBA" id="ARBA00022519"/>
    </source>
</evidence>
<comment type="similarity">
    <text evidence="10">Belongs to the ATPase delta chain family.</text>
</comment>
<evidence type="ECO:0000256" key="1">
    <source>
        <dbReference type="ARBA" id="ARBA00004370"/>
    </source>
</evidence>
<keyword evidence="4" id="KW-0997">Cell inner membrane</keyword>
<keyword evidence="7 10" id="KW-0472">Membrane</keyword>
<dbReference type="SUPFAM" id="SSF47928">
    <property type="entry name" value="N-terminal domain of the delta subunit of the F1F0-ATP synthase"/>
    <property type="match status" value="1"/>
</dbReference>
<dbReference type="Proteomes" id="UP000218160">
    <property type="component" value="Chromosome 1"/>
</dbReference>
<dbReference type="InterPro" id="IPR020781">
    <property type="entry name" value="ATPase_OSCP/d_CS"/>
</dbReference>
<dbReference type="Pfam" id="PF00213">
    <property type="entry name" value="OSCP"/>
    <property type="match status" value="1"/>
</dbReference>
<dbReference type="GO" id="GO:0046933">
    <property type="term" value="F:proton-transporting ATP synthase activity, rotational mechanism"/>
    <property type="evidence" value="ECO:0007669"/>
    <property type="project" value="UniProtKB-UniRule"/>
</dbReference>
<keyword evidence="5 10" id="KW-0375">Hydrogen ion transport</keyword>
<comment type="subcellular location">
    <subcellularLocation>
        <location evidence="10">Cell membrane</location>
        <topology evidence="10">Peripheral membrane protein</topology>
    </subcellularLocation>
    <subcellularLocation>
        <location evidence="1">Membrane</location>
    </subcellularLocation>
</comment>
<keyword evidence="11" id="KW-0378">Hydrolase</keyword>
<keyword evidence="6 10" id="KW-0406">Ion transport</keyword>
<evidence type="ECO:0000313" key="11">
    <source>
        <dbReference type="EMBL" id="ATF09514.1"/>
    </source>
</evidence>
<dbReference type="PROSITE" id="PS00389">
    <property type="entry name" value="ATPASE_DELTA"/>
    <property type="match status" value="1"/>
</dbReference>
<evidence type="ECO:0000256" key="3">
    <source>
        <dbReference type="ARBA" id="ARBA00022475"/>
    </source>
</evidence>
<dbReference type="HAMAP" id="MF_01416">
    <property type="entry name" value="ATP_synth_delta_bact"/>
    <property type="match status" value="1"/>
</dbReference>
<name>A0A291B943_9GAMM</name>
<evidence type="ECO:0000256" key="6">
    <source>
        <dbReference type="ARBA" id="ARBA00023065"/>
    </source>
</evidence>
<dbReference type="AlphaFoldDB" id="A0A291B943"/>
<comment type="function">
    <text evidence="10">This protein is part of the stalk that links CF(0) to CF(1). It either transmits conformational changes from CF(0) to CF(1) or is implicated in proton conduction.</text>
</comment>
<dbReference type="NCBIfam" id="NF004404">
    <property type="entry name" value="PRK05758.2-5"/>
    <property type="match status" value="1"/>
</dbReference>
<keyword evidence="9 10" id="KW-0066">ATP synthesis</keyword>
<evidence type="ECO:0000256" key="7">
    <source>
        <dbReference type="ARBA" id="ARBA00023136"/>
    </source>
</evidence>
<protein>
    <recommendedName>
        <fullName evidence="10">ATP synthase subunit delta</fullName>
    </recommendedName>
    <alternativeName>
        <fullName evidence="10">ATP synthase F(1) sector subunit delta</fullName>
    </alternativeName>
    <alternativeName>
        <fullName evidence="10">F-type ATPase subunit delta</fullName>
        <shortName evidence="10">F-ATPase subunit delta</shortName>
    </alternativeName>
</protein>
<proteinExistence type="inferred from homology"/>